<dbReference type="STRING" id="1882483.A0A317XGD0"/>
<keyword evidence="2" id="KW-1185">Reference proteome</keyword>
<evidence type="ECO:0008006" key="3">
    <source>
        <dbReference type="Google" id="ProtNLM"/>
    </source>
</evidence>
<dbReference type="EMBL" id="KZ819236">
    <property type="protein sequence ID" value="PWY96937.1"/>
    <property type="molecule type" value="Genomic_DNA"/>
</dbReference>
<organism evidence="1 2">
    <name type="scientific">Testicularia cyperi</name>
    <dbReference type="NCBI Taxonomy" id="1882483"/>
    <lineage>
        <taxon>Eukaryota</taxon>
        <taxon>Fungi</taxon>
        <taxon>Dikarya</taxon>
        <taxon>Basidiomycota</taxon>
        <taxon>Ustilaginomycotina</taxon>
        <taxon>Ustilaginomycetes</taxon>
        <taxon>Ustilaginales</taxon>
        <taxon>Anthracoideaceae</taxon>
        <taxon>Testicularia</taxon>
    </lineage>
</organism>
<proteinExistence type="predicted"/>
<evidence type="ECO:0000313" key="1">
    <source>
        <dbReference type="EMBL" id="PWY96937.1"/>
    </source>
</evidence>
<gene>
    <name evidence="1" type="ORF">BCV70DRAFT_208996</name>
</gene>
<protein>
    <recommendedName>
        <fullName evidence="3">Nuclease HARBI1</fullName>
    </recommendedName>
</protein>
<dbReference type="InParanoid" id="A0A317XGD0"/>
<dbReference type="Proteomes" id="UP000246740">
    <property type="component" value="Unassembled WGS sequence"/>
</dbReference>
<name>A0A317XGD0_9BASI</name>
<sequence length="152" mass="17171">MELQPLLQLSALASFVASTYYILDVRETNQLLVLQHCYNELTEMSDKHFQDNFGINYTEFHQIHKALKLPLLIKTDVQDSEDSCTALLMLLAYLCGRTICGLESQYGWSKSCISRVCSKIVELILQKWVLGWPQGSDHHSMGAVAWSRGGAC</sequence>
<evidence type="ECO:0000313" key="2">
    <source>
        <dbReference type="Proteomes" id="UP000246740"/>
    </source>
</evidence>
<accession>A0A317XGD0</accession>
<reference evidence="1 2" key="1">
    <citation type="journal article" date="2018" name="Mol. Biol. Evol.">
        <title>Broad Genomic Sampling Reveals a Smut Pathogenic Ancestry of the Fungal Clade Ustilaginomycotina.</title>
        <authorList>
            <person name="Kijpornyongpan T."/>
            <person name="Mondo S.J."/>
            <person name="Barry K."/>
            <person name="Sandor L."/>
            <person name="Lee J."/>
            <person name="Lipzen A."/>
            <person name="Pangilinan J."/>
            <person name="LaButti K."/>
            <person name="Hainaut M."/>
            <person name="Henrissat B."/>
            <person name="Grigoriev I.V."/>
            <person name="Spatafora J.W."/>
            <person name="Aime M.C."/>
        </authorList>
    </citation>
    <scope>NUCLEOTIDE SEQUENCE [LARGE SCALE GENOMIC DNA]</scope>
    <source>
        <strain evidence="1 2">MCA 3645</strain>
    </source>
</reference>
<dbReference type="AlphaFoldDB" id="A0A317XGD0"/>